<feature type="region of interest" description="Disordered" evidence="1">
    <location>
        <begin position="1"/>
        <end position="24"/>
    </location>
</feature>
<keyword evidence="2" id="KW-1133">Transmembrane helix</keyword>
<gene>
    <name evidence="3" type="ORF">M430DRAFT_214957</name>
</gene>
<dbReference type="RefSeq" id="XP_024723293.1">
    <property type="nucleotide sequence ID" value="XM_024864522.1"/>
</dbReference>
<keyword evidence="2" id="KW-0472">Membrane</keyword>
<evidence type="ECO:0000313" key="4">
    <source>
        <dbReference type="Proteomes" id="UP000241818"/>
    </source>
</evidence>
<evidence type="ECO:0000313" key="3">
    <source>
        <dbReference type="EMBL" id="PSS23247.1"/>
    </source>
</evidence>
<name>A0A2T3B8T7_AMORE</name>
<feature type="transmembrane region" description="Helical" evidence="2">
    <location>
        <begin position="68"/>
        <end position="87"/>
    </location>
</feature>
<proteinExistence type="predicted"/>
<dbReference type="Proteomes" id="UP000241818">
    <property type="component" value="Unassembled WGS sequence"/>
</dbReference>
<dbReference type="GeneID" id="36572603"/>
<evidence type="ECO:0000256" key="2">
    <source>
        <dbReference type="SAM" id="Phobius"/>
    </source>
</evidence>
<dbReference type="InParanoid" id="A0A2T3B8T7"/>
<organism evidence="3 4">
    <name type="scientific">Amorphotheca resinae ATCC 22711</name>
    <dbReference type="NCBI Taxonomy" id="857342"/>
    <lineage>
        <taxon>Eukaryota</taxon>
        <taxon>Fungi</taxon>
        <taxon>Dikarya</taxon>
        <taxon>Ascomycota</taxon>
        <taxon>Pezizomycotina</taxon>
        <taxon>Leotiomycetes</taxon>
        <taxon>Helotiales</taxon>
        <taxon>Amorphothecaceae</taxon>
        <taxon>Amorphotheca</taxon>
    </lineage>
</organism>
<dbReference type="EMBL" id="KZ679008">
    <property type="protein sequence ID" value="PSS23247.1"/>
    <property type="molecule type" value="Genomic_DNA"/>
</dbReference>
<protein>
    <submittedName>
        <fullName evidence="3">Uncharacterized protein</fullName>
    </submittedName>
</protein>
<sequence>MSALDIEQQADMKPQTEQPSCPPTHTLQVEHQHHEHLQHTAETVALNCSCCEETLAGGPRDGLDACSGILLIIATLISEYAAISLILSPKKS</sequence>
<reference evidence="3 4" key="1">
    <citation type="journal article" date="2018" name="New Phytol.">
        <title>Comparative genomics and transcriptomics depict ericoid mycorrhizal fungi as versatile saprotrophs and plant mutualists.</title>
        <authorList>
            <person name="Martino E."/>
            <person name="Morin E."/>
            <person name="Grelet G.A."/>
            <person name="Kuo A."/>
            <person name="Kohler A."/>
            <person name="Daghino S."/>
            <person name="Barry K.W."/>
            <person name="Cichocki N."/>
            <person name="Clum A."/>
            <person name="Dockter R.B."/>
            <person name="Hainaut M."/>
            <person name="Kuo R.C."/>
            <person name="LaButti K."/>
            <person name="Lindahl B.D."/>
            <person name="Lindquist E.A."/>
            <person name="Lipzen A."/>
            <person name="Khouja H.R."/>
            <person name="Magnuson J."/>
            <person name="Murat C."/>
            <person name="Ohm R.A."/>
            <person name="Singer S.W."/>
            <person name="Spatafora J.W."/>
            <person name="Wang M."/>
            <person name="Veneault-Fourrey C."/>
            <person name="Henrissat B."/>
            <person name="Grigoriev I.V."/>
            <person name="Martin F.M."/>
            <person name="Perotto S."/>
        </authorList>
    </citation>
    <scope>NUCLEOTIDE SEQUENCE [LARGE SCALE GENOMIC DNA]</scope>
    <source>
        <strain evidence="3 4">ATCC 22711</strain>
    </source>
</reference>
<accession>A0A2T3B8T7</accession>
<dbReference type="AlphaFoldDB" id="A0A2T3B8T7"/>
<keyword evidence="4" id="KW-1185">Reference proteome</keyword>
<keyword evidence="2" id="KW-0812">Transmembrane</keyword>
<evidence type="ECO:0000256" key="1">
    <source>
        <dbReference type="SAM" id="MobiDB-lite"/>
    </source>
</evidence>